<dbReference type="RefSeq" id="WP_377599241.1">
    <property type="nucleotide sequence ID" value="NZ_JBHUME010000002.1"/>
</dbReference>
<dbReference type="InterPro" id="IPR009776">
    <property type="entry name" value="Spore_0_M"/>
</dbReference>
<dbReference type="Proteomes" id="UP001597541">
    <property type="component" value="Unassembled WGS sequence"/>
</dbReference>
<sequence length="257" mass="29161">MSFLNRMLASIGIGNAKVDTRLAASKLTPGDQVEGTVFIQGGNVEQQVDSIYLHLLTQYIRESNDHKVTETAAIGKFKVAQRFTLMPNETKEIPFTFLLPLDTPVTIGRTPVWIRTGLDIESAVDPTDDDYVEILPHPYLLTVLEAADQLGFTLRKTTNEYNRRYGNLPFVQEFEFYPGGAYRGRLDEIEMVFFLSSHGVEVLLEVDRRARGLSSLFEEAFDLDERKQKVYFSKEELAQGPAAVGRKLEEIIRYHAH</sequence>
<dbReference type="PANTHER" id="PTHR40053:SF1">
    <property type="entry name" value="SPORULATION-CONTROL PROTEIN SPO0M"/>
    <property type="match status" value="1"/>
</dbReference>
<dbReference type="PANTHER" id="PTHR40053">
    <property type="entry name" value="SPORULATION-CONTROL PROTEIN SPO0M"/>
    <property type="match status" value="1"/>
</dbReference>
<accession>A0ABW5P6Z9</accession>
<protein>
    <submittedName>
        <fullName evidence="1">Sporulation protein</fullName>
    </submittedName>
</protein>
<reference evidence="2" key="1">
    <citation type="journal article" date="2019" name="Int. J. Syst. Evol. Microbiol.">
        <title>The Global Catalogue of Microorganisms (GCM) 10K type strain sequencing project: providing services to taxonomists for standard genome sequencing and annotation.</title>
        <authorList>
            <consortium name="The Broad Institute Genomics Platform"/>
            <consortium name="The Broad Institute Genome Sequencing Center for Infectious Disease"/>
            <person name="Wu L."/>
            <person name="Ma J."/>
        </authorList>
    </citation>
    <scope>NUCLEOTIDE SEQUENCE [LARGE SCALE GENOMIC DNA]</scope>
    <source>
        <strain evidence="2">KCTC 3950</strain>
    </source>
</reference>
<evidence type="ECO:0000313" key="1">
    <source>
        <dbReference type="EMBL" id="MFD2611001.1"/>
    </source>
</evidence>
<gene>
    <name evidence="1" type="ORF">ACFSUF_01030</name>
</gene>
<keyword evidence="2" id="KW-1185">Reference proteome</keyword>
<evidence type="ECO:0000313" key="2">
    <source>
        <dbReference type="Proteomes" id="UP001597541"/>
    </source>
</evidence>
<dbReference type="Pfam" id="PF07070">
    <property type="entry name" value="Spo0M"/>
    <property type="match status" value="1"/>
</dbReference>
<proteinExistence type="predicted"/>
<organism evidence="1 2">
    <name type="scientific">Paenibacillus gansuensis</name>
    <dbReference type="NCBI Taxonomy" id="306542"/>
    <lineage>
        <taxon>Bacteria</taxon>
        <taxon>Bacillati</taxon>
        <taxon>Bacillota</taxon>
        <taxon>Bacilli</taxon>
        <taxon>Bacillales</taxon>
        <taxon>Paenibacillaceae</taxon>
        <taxon>Paenibacillus</taxon>
    </lineage>
</organism>
<comment type="caution">
    <text evidence="1">The sequence shown here is derived from an EMBL/GenBank/DDBJ whole genome shotgun (WGS) entry which is preliminary data.</text>
</comment>
<dbReference type="EMBL" id="JBHUME010000002">
    <property type="protein sequence ID" value="MFD2611001.1"/>
    <property type="molecule type" value="Genomic_DNA"/>
</dbReference>
<name>A0ABW5P6Z9_9BACL</name>